<keyword evidence="2" id="KW-1185">Reference proteome</keyword>
<dbReference type="Proteomes" id="UP001370490">
    <property type="component" value="Unassembled WGS sequence"/>
</dbReference>
<evidence type="ECO:0000313" key="2">
    <source>
        <dbReference type="Proteomes" id="UP001370490"/>
    </source>
</evidence>
<comment type="caution">
    <text evidence="1">The sequence shown here is derived from an EMBL/GenBank/DDBJ whole genome shotgun (WGS) entry which is preliminary data.</text>
</comment>
<evidence type="ECO:0000313" key="1">
    <source>
        <dbReference type="EMBL" id="KAK6939003.1"/>
    </source>
</evidence>
<dbReference type="Gene3D" id="1.25.40.430">
    <property type="match status" value="1"/>
</dbReference>
<sequence>MDANHIGESHSVYYMAYAKHMESRSKVKIDKDIFNLGIARTLDKKKLAEAYKKFLVLSMRRPKVMDKDLTENHLSARSLGIILARGEGNRHIIRITDGVRKKCKPIRSIIYAVEKFIF</sequence>
<organism evidence="1 2">
    <name type="scientific">Dillenia turbinata</name>
    <dbReference type="NCBI Taxonomy" id="194707"/>
    <lineage>
        <taxon>Eukaryota</taxon>
        <taxon>Viridiplantae</taxon>
        <taxon>Streptophyta</taxon>
        <taxon>Embryophyta</taxon>
        <taxon>Tracheophyta</taxon>
        <taxon>Spermatophyta</taxon>
        <taxon>Magnoliopsida</taxon>
        <taxon>eudicotyledons</taxon>
        <taxon>Gunneridae</taxon>
        <taxon>Pentapetalae</taxon>
        <taxon>Dilleniales</taxon>
        <taxon>Dilleniaceae</taxon>
        <taxon>Dillenia</taxon>
    </lineage>
</organism>
<gene>
    <name evidence="1" type="ORF">RJ641_032511</name>
</gene>
<dbReference type="AlphaFoldDB" id="A0AAN8ZLW3"/>
<dbReference type="GO" id="GO:0007094">
    <property type="term" value="P:mitotic spindle assembly checkpoint signaling"/>
    <property type="evidence" value="ECO:0007669"/>
    <property type="project" value="InterPro"/>
</dbReference>
<proteinExistence type="predicted"/>
<protein>
    <submittedName>
        <fullName evidence="1">Uncharacterized protein</fullName>
    </submittedName>
</protein>
<dbReference type="EMBL" id="JBAMMX010000006">
    <property type="protein sequence ID" value="KAK6939003.1"/>
    <property type="molecule type" value="Genomic_DNA"/>
</dbReference>
<dbReference type="GO" id="GO:0004672">
    <property type="term" value="F:protein kinase activity"/>
    <property type="evidence" value="ECO:0007669"/>
    <property type="project" value="TreeGrafter"/>
</dbReference>
<dbReference type="PANTHER" id="PTHR14030:SF19">
    <property type="entry name" value="MITOTIC SPINDLE CHECKPOINT PROTEIN BUBR1"/>
    <property type="match status" value="1"/>
</dbReference>
<dbReference type="PANTHER" id="PTHR14030">
    <property type="entry name" value="MITOTIC CHECKPOINT SERINE/THREONINE-PROTEIN KINASE BUB1"/>
    <property type="match status" value="1"/>
</dbReference>
<name>A0AAN8ZLW3_9MAGN</name>
<dbReference type="GO" id="GO:0051754">
    <property type="term" value="P:meiotic sister chromatid cohesion, centromeric"/>
    <property type="evidence" value="ECO:0007669"/>
    <property type="project" value="TreeGrafter"/>
</dbReference>
<dbReference type="InterPro" id="IPR015661">
    <property type="entry name" value="Bub1/Mad3"/>
</dbReference>
<accession>A0AAN8ZLW3</accession>
<reference evidence="1 2" key="1">
    <citation type="submission" date="2023-12" db="EMBL/GenBank/DDBJ databases">
        <title>A high-quality genome assembly for Dillenia turbinata (Dilleniales).</title>
        <authorList>
            <person name="Chanderbali A."/>
        </authorList>
    </citation>
    <scope>NUCLEOTIDE SEQUENCE [LARGE SCALE GENOMIC DNA]</scope>
    <source>
        <strain evidence="1">LSX21</strain>
        <tissue evidence="1">Leaf</tissue>
    </source>
</reference>